<dbReference type="Gene3D" id="3.40.50.720">
    <property type="entry name" value="NAD(P)-binding Rossmann-like Domain"/>
    <property type="match status" value="1"/>
</dbReference>
<dbReference type="Pfam" id="PF01408">
    <property type="entry name" value="GFO_IDH_MocA"/>
    <property type="match status" value="1"/>
</dbReference>
<gene>
    <name evidence="3" type="primary">gfo_11</name>
    <name evidence="3" type="ORF">SDC9_122499</name>
</gene>
<dbReference type="InterPro" id="IPR000683">
    <property type="entry name" value="Gfo/Idh/MocA-like_OxRdtase_N"/>
</dbReference>
<sequence>MKRHRLGLIGCGSMANSHASRFEACQDRMEVTALVDIVPERGAALSALLPNHPPVFTDYRDAFSSCDVVLQALPHHLHADCVVDCLNAGKDVLCEKPLANSEADCRRMIAAAEGQSRILMVAYCMRFHPLLAELKRLLDEEVYGKCFQLSIWTEQYTDLSRGDWLGDEKRLGGGQLFSHGCHYIDLLLWMLGEPVEGAHIGTRLGAEWVAREGSSNVTIKFASGAMGYHFGTWGARGTQHGYNFQAHCTQGMIEVDITHGRLLIHSNLKDHVPGEPEDCRSKELMTAPAAKPTVQELLHFLDCVETRREPLTNGPDSLAGLRVIWELYRAEDEHRLADLRQLWPVRR</sequence>
<dbReference type="SUPFAM" id="SSF55347">
    <property type="entry name" value="Glyceraldehyde-3-phosphate dehydrogenase-like, C-terminal domain"/>
    <property type="match status" value="1"/>
</dbReference>
<dbReference type="AlphaFoldDB" id="A0A645CEW2"/>
<feature type="domain" description="GFO/IDH/MocA-like oxidoreductase" evidence="2">
    <location>
        <begin position="132"/>
        <end position="254"/>
    </location>
</feature>
<organism evidence="3">
    <name type="scientific">bioreactor metagenome</name>
    <dbReference type="NCBI Taxonomy" id="1076179"/>
    <lineage>
        <taxon>unclassified sequences</taxon>
        <taxon>metagenomes</taxon>
        <taxon>ecological metagenomes</taxon>
    </lineage>
</organism>
<evidence type="ECO:0000259" key="1">
    <source>
        <dbReference type="Pfam" id="PF01408"/>
    </source>
</evidence>
<feature type="domain" description="Gfo/Idh/MocA-like oxidoreductase N-terminal" evidence="1">
    <location>
        <begin position="5"/>
        <end position="123"/>
    </location>
</feature>
<accession>A0A645CEW2</accession>
<reference evidence="3" key="1">
    <citation type="submission" date="2019-08" db="EMBL/GenBank/DDBJ databases">
        <authorList>
            <person name="Kucharzyk K."/>
            <person name="Murdoch R.W."/>
            <person name="Higgins S."/>
            <person name="Loffler F."/>
        </authorList>
    </citation>
    <scope>NUCLEOTIDE SEQUENCE</scope>
</reference>
<dbReference type="InterPro" id="IPR055170">
    <property type="entry name" value="GFO_IDH_MocA-like_dom"/>
</dbReference>
<dbReference type="GO" id="GO:0047061">
    <property type="term" value="F:glucose-fructose oxidoreductase activity"/>
    <property type="evidence" value="ECO:0007669"/>
    <property type="project" value="UniProtKB-EC"/>
</dbReference>
<evidence type="ECO:0000313" key="3">
    <source>
        <dbReference type="EMBL" id="MPM75506.1"/>
    </source>
</evidence>
<dbReference type="PANTHER" id="PTHR43377">
    <property type="entry name" value="BILIVERDIN REDUCTASE A"/>
    <property type="match status" value="1"/>
</dbReference>
<dbReference type="InterPro" id="IPR051450">
    <property type="entry name" value="Gfo/Idh/MocA_Oxidoreductases"/>
</dbReference>
<dbReference type="InterPro" id="IPR036291">
    <property type="entry name" value="NAD(P)-bd_dom_sf"/>
</dbReference>
<dbReference type="EC" id="1.1.99.28" evidence="3"/>
<dbReference type="Gene3D" id="3.30.360.10">
    <property type="entry name" value="Dihydrodipicolinate Reductase, domain 2"/>
    <property type="match status" value="1"/>
</dbReference>
<comment type="caution">
    <text evidence="3">The sequence shown here is derived from an EMBL/GenBank/DDBJ whole genome shotgun (WGS) entry which is preliminary data.</text>
</comment>
<protein>
    <submittedName>
        <fullName evidence="3">Glucose--fructose oxidoreductase</fullName>
        <ecNumber evidence="3">1.1.99.28</ecNumber>
    </submittedName>
</protein>
<dbReference type="SUPFAM" id="SSF51735">
    <property type="entry name" value="NAD(P)-binding Rossmann-fold domains"/>
    <property type="match status" value="1"/>
</dbReference>
<dbReference type="PANTHER" id="PTHR43377:SF1">
    <property type="entry name" value="BILIVERDIN REDUCTASE A"/>
    <property type="match status" value="1"/>
</dbReference>
<name>A0A645CEW2_9ZZZZ</name>
<dbReference type="EMBL" id="VSSQ01026669">
    <property type="protein sequence ID" value="MPM75506.1"/>
    <property type="molecule type" value="Genomic_DNA"/>
</dbReference>
<evidence type="ECO:0000259" key="2">
    <source>
        <dbReference type="Pfam" id="PF22725"/>
    </source>
</evidence>
<proteinExistence type="predicted"/>
<dbReference type="GO" id="GO:0000166">
    <property type="term" value="F:nucleotide binding"/>
    <property type="evidence" value="ECO:0007669"/>
    <property type="project" value="InterPro"/>
</dbReference>
<dbReference type="Pfam" id="PF22725">
    <property type="entry name" value="GFO_IDH_MocA_C3"/>
    <property type="match status" value="1"/>
</dbReference>
<keyword evidence="3" id="KW-0560">Oxidoreductase</keyword>